<protein>
    <submittedName>
        <fullName evidence="1">Uncharacterized protein</fullName>
    </submittedName>
</protein>
<dbReference type="AlphaFoldDB" id="A0A6J5J0Z7"/>
<proteinExistence type="predicted"/>
<evidence type="ECO:0000313" key="1">
    <source>
        <dbReference type="EMBL" id="CAB3965254.1"/>
    </source>
</evidence>
<gene>
    <name evidence="1" type="ORF">BCO9919_01742</name>
</gene>
<dbReference type="Proteomes" id="UP000494322">
    <property type="component" value="Unassembled WGS sequence"/>
</dbReference>
<reference evidence="1 2" key="1">
    <citation type="submission" date="2020-04" db="EMBL/GenBank/DDBJ databases">
        <authorList>
            <person name="Depoorter E."/>
        </authorList>
    </citation>
    <scope>NUCLEOTIDE SEQUENCE [LARGE SCALE GENOMIC DNA]</scope>
    <source>
        <strain evidence="1 2">BCC0132</strain>
    </source>
</reference>
<accession>A0A6J5J0Z7</accession>
<dbReference type="EMBL" id="CABWIK020000007">
    <property type="protein sequence ID" value="CAB3965254.1"/>
    <property type="molecule type" value="Genomic_DNA"/>
</dbReference>
<sequence length="174" mass="18621">MTGIIVRAAPLAVPATACMQWDADGFTLSCDIRHAPENPTARPSVLRDRLDDQFRVQPDTRHVITAGSLALTLDDAGRLCSFDFYTNADHWQKADPAPPIPVSPHTPSFSAAFDALGRASVREPAVAYDDSARCLSLIWQDDASIRYAIAPNLSVAAAPDGNLARIDLGGIAPI</sequence>
<evidence type="ECO:0000313" key="2">
    <source>
        <dbReference type="Proteomes" id="UP000494322"/>
    </source>
</evidence>
<organism evidence="1 2">
    <name type="scientific">Burkholderia cenocepacia</name>
    <dbReference type="NCBI Taxonomy" id="95486"/>
    <lineage>
        <taxon>Bacteria</taxon>
        <taxon>Pseudomonadati</taxon>
        <taxon>Pseudomonadota</taxon>
        <taxon>Betaproteobacteria</taxon>
        <taxon>Burkholderiales</taxon>
        <taxon>Burkholderiaceae</taxon>
        <taxon>Burkholderia</taxon>
        <taxon>Burkholderia cepacia complex</taxon>
    </lineage>
</organism>
<name>A0A6J5J0Z7_9BURK</name>